<evidence type="ECO:0000313" key="1">
    <source>
        <dbReference type="EMBL" id="ROR35685.1"/>
    </source>
</evidence>
<accession>A0A8G1X9Q0</accession>
<dbReference type="Proteomes" id="UP000267408">
    <property type="component" value="Unassembled WGS sequence"/>
</dbReference>
<dbReference type="EMBL" id="RJVJ01000003">
    <property type="protein sequence ID" value="ROR35685.1"/>
    <property type="molecule type" value="Genomic_DNA"/>
</dbReference>
<evidence type="ECO:0000313" key="2">
    <source>
        <dbReference type="Proteomes" id="UP000267408"/>
    </source>
</evidence>
<comment type="caution">
    <text evidence="1">The sequence shown here is derived from an EMBL/GenBank/DDBJ whole genome shotgun (WGS) entry which is preliminary data.</text>
</comment>
<organism evidence="1 2">
    <name type="scientific">Kitasatospora cineracea</name>
    <dbReference type="NCBI Taxonomy" id="88074"/>
    <lineage>
        <taxon>Bacteria</taxon>
        <taxon>Bacillati</taxon>
        <taxon>Actinomycetota</taxon>
        <taxon>Actinomycetes</taxon>
        <taxon>Kitasatosporales</taxon>
        <taxon>Streptomycetaceae</taxon>
        <taxon>Kitasatospora</taxon>
    </lineage>
</organism>
<proteinExistence type="predicted"/>
<name>A0A8G1X9Q0_9ACTN</name>
<gene>
    <name evidence="1" type="ORF">EDD39_7347</name>
</gene>
<protein>
    <submittedName>
        <fullName evidence="1">Uncharacterized protein</fullName>
    </submittedName>
</protein>
<reference evidence="1 2" key="1">
    <citation type="submission" date="2018-11" db="EMBL/GenBank/DDBJ databases">
        <title>Sequencing the genomes of 1000 actinobacteria strains.</title>
        <authorList>
            <person name="Klenk H.-P."/>
        </authorList>
    </citation>
    <scope>NUCLEOTIDE SEQUENCE [LARGE SCALE GENOMIC DNA]</scope>
    <source>
        <strain evidence="1 2">DSM 44780</strain>
    </source>
</reference>
<sequence>MGPGRLVNLATRHADNGWTAPHPVPRLGAVTTHTDRPAAPSTDLGELRRQLAVLHGGTVTSVHVPGGGAGLFALLIGLPDHRPDGTAELAHRWLTVARSGWTLDRPATAARATTPAAGAGRLAEDLRALIGRRITDVQVTEPGWGTLIAFGDHRLRIDPAAPPAPHLPFDETPDWALRLPSRRLLLIGPGPRWAERG</sequence>
<dbReference type="AlphaFoldDB" id="A0A8G1X9Q0"/>